<comment type="caution">
    <text evidence="4">The sequence shown here is derived from an EMBL/GenBank/DDBJ whole genome shotgun (WGS) entry which is preliminary data.</text>
</comment>
<keyword evidence="2" id="KW-0812">Transmembrane</keyword>
<evidence type="ECO:0000256" key="1">
    <source>
        <dbReference type="SAM" id="MobiDB-lite"/>
    </source>
</evidence>
<keyword evidence="2" id="KW-1133">Transmembrane helix</keyword>
<evidence type="ECO:0000313" key="4">
    <source>
        <dbReference type="EMBL" id="MCL7714435.1"/>
    </source>
</evidence>
<feature type="compositionally biased region" description="Low complexity" evidence="1">
    <location>
        <begin position="184"/>
        <end position="200"/>
    </location>
</feature>
<dbReference type="EMBL" id="JAIKTS010000001">
    <property type="protein sequence ID" value="MCL7714435.1"/>
    <property type="molecule type" value="Genomic_DNA"/>
</dbReference>
<dbReference type="SUPFAM" id="SSF110997">
    <property type="entry name" value="Sporulation related repeat"/>
    <property type="match status" value="2"/>
</dbReference>
<evidence type="ECO:0000256" key="2">
    <source>
        <dbReference type="SAM" id="Phobius"/>
    </source>
</evidence>
<reference evidence="4 5" key="1">
    <citation type="submission" date="2021-08" db="EMBL/GenBank/DDBJ databases">
        <title>Novel members of of the genus Stenotrophomonas from differernt environment.</title>
        <authorList>
            <person name="Deng Y."/>
        </authorList>
    </citation>
    <scope>NUCLEOTIDE SEQUENCE [LARGE SCALE GENOMIC DNA]</scope>
    <source>
        <strain evidence="4 5">CPCC 101365</strain>
    </source>
</reference>
<gene>
    <name evidence="4" type="ORF">K5L01_07255</name>
</gene>
<dbReference type="PROSITE" id="PS51724">
    <property type="entry name" value="SPOR"/>
    <property type="match status" value="2"/>
</dbReference>
<dbReference type="Gene3D" id="3.30.70.1070">
    <property type="entry name" value="Sporulation related repeat"/>
    <property type="match status" value="2"/>
</dbReference>
<feature type="domain" description="SPOR" evidence="3">
    <location>
        <begin position="242"/>
        <end position="321"/>
    </location>
</feature>
<sequence>MDTSLKQRLIGAIVLVALAVIFLPMLVKGPAPDSGVQDVPLRAPDAPGDGQFETRELPLVAPGTPPAGGATGMPAALPATAAPPAGTAGTALPPSAAAGNYAVNFGAYASEADADAVIAHLKQSDLPGFRQPDTINGRSAWRVRIGPYADRAQAELVRLAAAKVRSDVNAQVVVLDADKEPAMPVATAPARSAPPAAEPARPAPAPPRTEPRTAAKPEPARPAASERPAPAATPAPAPATPAAPSVGFAVQLGAFAQPADANALRDKVRAAGFSAFVEQVRTDNGVLNRVRVGPVANRAEAERLKAQVAAKVGIPGMVRPHP</sequence>
<evidence type="ECO:0000313" key="5">
    <source>
        <dbReference type="Proteomes" id="UP001431235"/>
    </source>
</evidence>
<dbReference type="PANTHER" id="PTHR38687">
    <property type="entry name" value="CELL DIVISION PROTEIN DEDD-RELATED"/>
    <property type="match status" value="1"/>
</dbReference>
<feature type="region of interest" description="Disordered" evidence="1">
    <location>
        <begin position="184"/>
        <end position="242"/>
    </location>
</feature>
<organism evidence="4 5">
    <name type="scientific">Stenotrophomonas mori</name>
    <dbReference type="NCBI Taxonomy" id="2871096"/>
    <lineage>
        <taxon>Bacteria</taxon>
        <taxon>Pseudomonadati</taxon>
        <taxon>Pseudomonadota</taxon>
        <taxon>Gammaproteobacteria</taxon>
        <taxon>Lysobacterales</taxon>
        <taxon>Lysobacteraceae</taxon>
        <taxon>Stenotrophomonas</taxon>
    </lineage>
</organism>
<feature type="domain" description="SPOR" evidence="3">
    <location>
        <begin position="95"/>
        <end position="175"/>
    </location>
</feature>
<dbReference type="Proteomes" id="UP001431235">
    <property type="component" value="Unassembled WGS sequence"/>
</dbReference>
<name>A0ABT0SGI2_9GAMM</name>
<feature type="transmembrane region" description="Helical" evidence="2">
    <location>
        <begin position="9"/>
        <end position="27"/>
    </location>
</feature>
<feature type="compositionally biased region" description="Basic and acidic residues" evidence="1">
    <location>
        <begin position="209"/>
        <end position="219"/>
    </location>
</feature>
<feature type="compositionally biased region" description="Low complexity" evidence="1">
    <location>
        <begin position="220"/>
        <end position="230"/>
    </location>
</feature>
<accession>A0ABT0SGI2</accession>
<dbReference type="InterPro" id="IPR036680">
    <property type="entry name" value="SPOR-like_sf"/>
</dbReference>
<dbReference type="InterPro" id="IPR007730">
    <property type="entry name" value="SPOR-like_dom"/>
</dbReference>
<dbReference type="Pfam" id="PF05036">
    <property type="entry name" value="SPOR"/>
    <property type="match status" value="2"/>
</dbReference>
<proteinExistence type="predicted"/>
<dbReference type="RefSeq" id="WP_250063261.1">
    <property type="nucleotide sequence ID" value="NZ_JAIKTS010000001.1"/>
</dbReference>
<dbReference type="PANTHER" id="PTHR38687:SF1">
    <property type="entry name" value="CELL DIVISION PROTEIN DEDD"/>
    <property type="match status" value="1"/>
</dbReference>
<protein>
    <submittedName>
        <fullName evidence="4">SPOR domain-containing protein</fullName>
    </submittedName>
</protein>
<keyword evidence="5" id="KW-1185">Reference proteome</keyword>
<keyword evidence="2" id="KW-0472">Membrane</keyword>
<dbReference type="InterPro" id="IPR052521">
    <property type="entry name" value="Cell_div_SPOR-domain"/>
</dbReference>
<evidence type="ECO:0000259" key="3">
    <source>
        <dbReference type="PROSITE" id="PS51724"/>
    </source>
</evidence>
<feature type="region of interest" description="Disordered" evidence="1">
    <location>
        <begin position="33"/>
        <end position="53"/>
    </location>
</feature>
<feature type="compositionally biased region" description="Pro residues" evidence="1">
    <location>
        <begin position="231"/>
        <end position="241"/>
    </location>
</feature>